<reference evidence="4" key="2">
    <citation type="submission" date="2020-02" db="EMBL/GenBank/DDBJ databases">
        <title>Identification and distribution of gene clusters putatively required for synthesis of sphingolipid metabolism inhibitors in phylogenetically diverse species of the filamentous fungus Fusarium.</title>
        <authorList>
            <person name="Kim H.-S."/>
            <person name="Busman M."/>
            <person name="Brown D.W."/>
            <person name="Divon H."/>
            <person name="Uhlig S."/>
            <person name="Proctor R.H."/>
        </authorList>
    </citation>
    <scope>NUCLEOTIDE SEQUENCE</scope>
    <source>
        <strain evidence="4">NRRL 25174</strain>
    </source>
</reference>
<keyword evidence="2" id="KW-0472">Membrane</keyword>
<feature type="transmembrane region" description="Helical" evidence="2">
    <location>
        <begin position="54"/>
        <end position="74"/>
    </location>
</feature>
<keyword evidence="5" id="KW-1185">Reference proteome</keyword>
<keyword evidence="1" id="KW-0677">Repeat</keyword>
<reference evidence="4" key="1">
    <citation type="journal article" date="2017" name="Mycologia">
        <title>Fusarium algeriense, sp. nov., a novel toxigenic crown rot pathogen of durum wheat from Algeria is nested in the Fusarium burgessii species complex.</title>
        <authorList>
            <person name="Laraba I."/>
            <person name="Keddad A."/>
            <person name="Boureghda H."/>
            <person name="Abdallah N."/>
            <person name="Vaughan M.M."/>
            <person name="Proctor R.H."/>
            <person name="Busman M."/>
            <person name="O'Donnell K."/>
        </authorList>
    </citation>
    <scope>NUCLEOTIDE SEQUENCE</scope>
    <source>
        <strain evidence="4">NRRL 25174</strain>
    </source>
</reference>
<evidence type="ECO:0000256" key="1">
    <source>
        <dbReference type="ARBA" id="ARBA00022737"/>
    </source>
</evidence>
<dbReference type="PANTHER" id="PTHR10039">
    <property type="entry name" value="AMELOGENIN"/>
    <property type="match status" value="1"/>
</dbReference>
<dbReference type="Proteomes" id="UP000730481">
    <property type="component" value="Unassembled WGS sequence"/>
</dbReference>
<gene>
    <name evidence="4" type="ORF">FBEOM_11854</name>
</gene>
<proteinExistence type="predicted"/>
<feature type="domain" description="Nephrocystin 3-like N-terminal" evidence="3">
    <location>
        <begin position="258"/>
        <end position="391"/>
    </location>
</feature>
<organism evidence="4 5">
    <name type="scientific">Fusarium beomiforme</name>
    <dbReference type="NCBI Taxonomy" id="44412"/>
    <lineage>
        <taxon>Eukaryota</taxon>
        <taxon>Fungi</taxon>
        <taxon>Dikarya</taxon>
        <taxon>Ascomycota</taxon>
        <taxon>Pezizomycotina</taxon>
        <taxon>Sordariomycetes</taxon>
        <taxon>Hypocreomycetidae</taxon>
        <taxon>Hypocreales</taxon>
        <taxon>Nectriaceae</taxon>
        <taxon>Fusarium</taxon>
        <taxon>Fusarium burgessii species complex</taxon>
    </lineage>
</organism>
<evidence type="ECO:0000259" key="3">
    <source>
        <dbReference type="Pfam" id="PF24883"/>
    </source>
</evidence>
<dbReference type="InterPro" id="IPR056884">
    <property type="entry name" value="NPHP3-like_N"/>
</dbReference>
<dbReference type="EMBL" id="PVQB02000702">
    <property type="protein sequence ID" value="KAF4334317.1"/>
    <property type="molecule type" value="Genomic_DNA"/>
</dbReference>
<dbReference type="AlphaFoldDB" id="A0A9P5DQR6"/>
<evidence type="ECO:0000313" key="4">
    <source>
        <dbReference type="EMBL" id="KAF4334317.1"/>
    </source>
</evidence>
<evidence type="ECO:0000313" key="5">
    <source>
        <dbReference type="Proteomes" id="UP000730481"/>
    </source>
</evidence>
<evidence type="ECO:0000256" key="2">
    <source>
        <dbReference type="SAM" id="Phobius"/>
    </source>
</evidence>
<keyword evidence="2" id="KW-0812">Transmembrane</keyword>
<sequence length="547" mass="61499">MLPSQMSQARVMTYDWNANYDKTASKEAMRNHADTLLERVHLNRESLKRAQVPIIFIASCFAGVLLSAALVGALELQHPRSEERRQIFDSCVGIMFLGTPFGGSWDTGTRATRSRIEAAKRADPKEDIQYSMELVQYLKEGIDDSPSPLDDLMHRFQESINNSKHRIPCGHLYETQPAQHAGPLSRLSLEERNSQTVIDQNLKAYPNNLAFQSLCLRLREYSERAETVIGLRVWSQRLSFPDMDRRHLHLKGVKLTAGTCEWLFVHEKYMAWERNDLPGSENSTILIAGKADSGKSTLVHGAVTRTEATYRGSKSICLSYFFDTAKDVRLSTEIIPQGLYRSLLSQLLKKINRSPAVATLVKDWGSAKEAHQATVEDTVTVRIFIDAINKCGNGGDNADRDIIKGDEWREKVNELPEDLKGLYHELLSKLVSKDRSEGLMLFHLLEDSTAPSVHFEVAKLCMRTGIISRYKEHSNDPYSVSYLQRADIANTVWLADNAAMLMLLTFEGCGALLTRHGELCTGKNAFGNKCREQSTVQDAFSLALLRG</sequence>
<name>A0A9P5DQR6_9HYPO</name>
<protein>
    <submittedName>
        <fullName evidence="4">Ankyrin repeat</fullName>
    </submittedName>
</protein>
<dbReference type="OrthoDB" id="194358at2759"/>
<dbReference type="PANTHER" id="PTHR10039:SF5">
    <property type="entry name" value="NACHT DOMAIN-CONTAINING PROTEIN"/>
    <property type="match status" value="1"/>
</dbReference>
<accession>A0A9P5DQR6</accession>
<keyword evidence="2" id="KW-1133">Transmembrane helix</keyword>
<dbReference type="Pfam" id="PF24883">
    <property type="entry name" value="NPHP3_N"/>
    <property type="match status" value="1"/>
</dbReference>
<comment type="caution">
    <text evidence="4">The sequence shown here is derived from an EMBL/GenBank/DDBJ whole genome shotgun (WGS) entry which is preliminary data.</text>
</comment>